<name>A0ABD1WPP7_9LAMI</name>
<sequence length="128" mass="14152">MDVGDSDLEEIGGTASGEILVMAEPVRAICSIFKMVFNAHYFKMFMRKRLEKLHGIINLSDSDNETDGISLMMAKLTVEEAADLQMQRQRDESTRQRKGKEVAGPSGAAEPDGDGELISPKIHRVNLD</sequence>
<protein>
    <submittedName>
        <fullName evidence="2">Uncharacterized protein</fullName>
    </submittedName>
</protein>
<reference evidence="3" key="1">
    <citation type="submission" date="2024-07" db="EMBL/GenBank/DDBJ databases">
        <title>Two chromosome-level genome assemblies of Korean endemic species Abeliophyllum distichum and Forsythia ovata (Oleaceae).</title>
        <authorList>
            <person name="Jang H."/>
        </authorList>
    </citation>
    <scope>NUCLEOTIDE SEQUENCE [LARGE SCALE GENOMIC DNA]</scope>
</reference>
<proteinExistence type="predicted"/>
<feature type="compositionally biased region" description="Basic and acidic residues" evidence="1">
    <location>
        <begin position="88"/>
        <end position="101"/>
    </location>
</feature>
<organism evidence="2 3">
    <name type="scientific">Forsythia ovata</name>
    <dbReference type="NCBI Taxonomy" id="205694"/>
    <lineage>
        <taxon>Eukaryota</taxon>
        <taxon>Viridiplantae</taxon>
        <taxon>Streptophyta</taxon>
        <taxon>Embryophyta</taxon>
        <taxon>Tracheophyta</taxon>
        <taxon>Spermatophyta</taxon>
        <taxon>Magnoliopsida</taxon>
        <taxon>eudicotyledons</taxon>
        <taxon>Gunneridae</taxon>
        <taxon>Pentapetalae</taxon>
        <taxon>asterids</taxon>
        <taxon>lamiids</taxon>
        <taxon>Lamiales</taxon>
        <taxon>Oleaceae</taxon>
        <taxon>Forsythieae</taxon>
        <taxon>Forsythia</taxon>
    </lineage>
</organism>
<evidence type="ECO:0000256" key="1">
    <source>
        <dbReference type="SAM" id="MobiDB-lite"/>
    </source>
</evidence>
<keyword evidence="3" id="KW-1185">Reference proteome</keyword>
<evidence type="ECO:0000313" key="3">
    <source>
        <dbReference type="Proteomes" id="UP001604277"/>
    </source>
</evidence>
<dbReference type="AlphaFoldDB" id="A0ABD1WPP7"/>
<comment type="caution">
    <text evidence="2">The sequence shown here is derived from an EMBL/GenBank/DDBJ whole genome shotgun (WGS) entry which is preliminary data.</text>
</comment>
<evidence type="ECO:0000313" key="2">
    <source>
        <dbReference type="EMBL" id="KAL2551662.1"/>
    </source>
</evidence>
<feature type="region of interest" description="Disordered" evidence="1">
    <location>
        <begin position="84"/>
        <end position="128"/>
    </location>
</feature>
<gene>
    <name evidence="2" type="ORF">Fot_05281</name>
</gene>
<dbReference type="Proteomes" id="UP001604277">
    <property type="component" value="Unassembled WGS sequence"/>
</dbReference>
<dbReference type="EMBL" id="JBFOLJ010000002">
    <property type="protein sequence ID" value="KAL2551662.1"/>
    <property type="molecule type" value="Genomic_DNA"/>
</dbReference>
<accession>A0ABD1WPP7</accession>